<dbReference type="OrthoDB" id="9784896at2"/>
<dbReference type="CDD" id="cd03019">
    <property type="entry name" value="DsbA_DsbA"/>
    <property type="match status" value="1"/>
</dbReference>
<dbReference type="Gene3D" id="3.40.30.10">
    <property type="entry name" value="Glutaredoxin"/>
    <property type="match status" value="1"/>
</dbReference>
<evidence type="ECO:0000313" key="10">
    <source>
        <dbReference type="Proteomes" id="UP000242175"/>
    </source>
</evidence>
<dbReference type="GO" id="GO:0016491">
    <property type="term" value="F:oxidoreductase activity"/>
    <property type="evidence" value="ECO:0007669"/>
    <property type="project" value="InterPro"/>
</dbReference>
<dbReference type="KEGG" id="pmai:CF386_10015"/>
<feature type="domain" description="DSBA-like thioredoxin" evidence="8">
    <location>
        <begin position="108"/>
        <end position="185"/>
    </location>
</feature>
<feature type="chain" id="PRO_5012600875" description="Thiol:disulfide interchange protein" evidence="7">
    <location>
        <begin position="25"/>
        <end position="208"/>
    </location>
</feature>
<dbReference type="EMBL" id="CP022356">
    <property type="protein sequence ID" value="ASK79387.1"/>
    <property type="molecule type" value="Genomic_DNA"/>
</dbReference>
<feature type="disulfide bond" description="Redox-active" evidence="6">
    <location>
        <begin position="57"/>
        <end position="60"/>
    </location>
</feature>
<evidence type="ECO:0000256" key="3">
    <source>
        <dbReference type="ARBA" id="ARBA00023157"/>
    </source>
</evidence>
<dbReference type="GO" id="GO:0042597">
    <property type="term" value="C:periplasmic space"/>
    <property type="evidence" value="ECO:0007669"/>
    <property type="project" value="UniProtKB-SubCell"/>
</dbReference>
<dbReference type="SUPFAM" id="SSF52833">
    <property type="entry name" value="Thioredoxin-like"/>
    <property type="match status" value="1"/>
</dbReference>
<dbReference type="AlphaFoldDB" id="A0A220VG98"/>
<name>A0A220VG98_9GAMM</name>
<dbReference type="PANTHER" id="PTHR35891:SF3">
    <property type="entry name" value="THIOL:DISULFIDE INTERCHANGE PROTEIN DSBL"/>
    <property type="match status" value="1"/>
</dbReference>
<dbReference type="RefSeq" id="WP_089074295.1">
    <property type="nucleotide sequence ID" value="NZ_CBCSAM010000004.1"/>
</dbReference>
<dbReference type="InterPro" id="IPR036249">
    <property type="entry name" value="Thioredoxin-like_sf"/>
</dbReference>
<organism evidence="9 10">
    <name type="scientific">Paraphotobacterium marinum</name>
    <dbReference type="NCBI Taxonomy" id="1755811"/>
    <lineage>
        <taxon>Bacteria</taxon>
        <taxon>Pseudomonadati</taxon>
        <taxon>Pseudomonadota</taxon>
        <taxon>Gammaproteobacteria</taxon>
        <taxon>Vibrionales</taxon>
        <taxon>Vibrionaceae</taxon>
        <taxon>Paraphotobacterium</taxon>
    </lineage>
</organism>
<gene>
    <name evidence="9" type="ORF">CF386_10015</name>
</gene>
<keyword evidence="3 5" id="KW-1015">Disulfide bond</keyword>
<evidence type="ECO:0000259" key="8">
    <source>
        <dbReference type="Pfam" id="PF01323"/>
    </source>
</evidence>
<keyword evidence="4" id="KW-0676">Redox-active center</keyword>
<protein>
    <recommendedName>
        <fullName evidence="5">Thiol:disulfide interchange protein</fullName>
    </recommendedName>
</protein>
<sequence length="208" mass="24148">MKKLVAFKFSLILLSILFPALLYASESKFPEGKYYSVIKTMQQTKKPTVTEFFSYYCSHCFKFENYFNYLKTVTPKNTQFKKIYFVGIGGDKTDLLQKSYLSSVLLGVSDKVSARLFNLVQNQKKPPRNQSEMIKVFENIGISKENFLQAYNSFSVETLAHQDDKIIEKSKVNAVPKLLINNKYLISTKFIKTKKQYTELINYLLTKN</sequence>
<feature type="signal peptide" evidence="7">
    <location>
        <begin position="1"/>
        <end position="24"/>
    </location>
</feature>
<accession>A0A220VG98</accession>
<evidence type="ECO:0000256" key="1">
    <source>
        <dbReference type="ARBA" id="ARBA00005791"/>
    </source>
</evidence>
<dbReference type="PANTHER" id="PTHR35891">
    <property type="entry name" value="THIOL:DISULFIDE INTERCHANGE PROTEIN DSBA"/>
    <property type="match status" value="1"/>
</dbReference>
<dbReference type="Pfam" id="PF01323">
    <property type="entry name" value="DSBA"/>
    <property type="match status" value="1"/>
</dbReference>
<evidence type="ECO:0000256" key="5">
    <source>
        <dbReference type="PIRNR" id="PIRNR001488"/>
    </source>
</evidence>
<dbReference type="InterPro" id="IPR050824">
    <property type="entry name" value="Thiol_disulfide_DsbA"/>
</dbReference>
<keyword evidence="10" id="KW-1185">Reference proteome</keyword>
<dbReference type="Proteomes" id="UP000242175">
    <property type="component" value="Chromosome small"/>
</dbReference>
<comment type="similarity">
    <text evidence="1">Belongs to the thioredoxin family. DsbA subfamily.</text>
</comment>
<evidence type="ECO:0000256" key="4">
    <source>
        <dbReference type="ARBA" id="ARBA00023284"/>
    </source>
</evidence>
<keyword evidence="5" id="KW-0574">Periplasm</keyword>
<evidence type="ECO:0000256" key="2">
    <source>
        <dbReference type="ARBA" id="ARBA00022729"/>
    </source>
</evidence>
<evidence type="ECO:0000256" key="7">
    <source>
        <dbReference type="SAM" id="SignalP"/>
    </source>
</evidence>
<reference evidence="9 10" key="1">
    <citation type="journal article" date="2016" name="Int. J. Syst. Evol. Microbiol.">
        <title>Paraphotobacterium marinum gen. nov., sp. nov., a member of the family Vibrionaceae, isolated from surface seawater.</title>
        <authorList>
            <person name="Huang Z."/>
            <person name="Dong C."/>
            <person name="Shao Z."/>
        </authorList>
    </citation>
    <scope>NUCLEOTIDE SEQUENCE [LARGE SCALE GENOMIC DNA]</scope>
    <source>
        <strain evidence="9 10">NSCS20N07D</strain>
    </source>
</reference>
<dbReference type="InterPro" id="IPR023205">
    <property type="entry name" value="DsbA/DsbL"/>
</dbReference>
<dbReference type="InterPro" id="IPR001853">
    <property type="entry name" value="DSBA-like_thioredoxin_dom"/>
</dbReference>
<comment type="subcellular location">
    <subcellularLocation>
        <location evidence="5">Periplasm</location>
    </subcellularLocation>
</comment>
<proteinExistence type="inferred from homology"/>
<dbReference type="PIRSF" id="PIRSF001488">
    <property type="entry name" value="Tdi_protein"/>
    <property type="match status" value="1"/>
</dbReference>
<keyword evidence="2 7" id="KW-0732">Signal</keyword>
<evidence type="ECO:0000313" key="9">
    <source>
        <dbReference type="EMBL" id="ASK79387.1"/>
    </source>
</evidence>
<evidence type="ECO:0000256" key="6">
    <source>
        <dbReference type="PIRSR" id="PIRSR001488-1"/>
    </source>
</evidence>